<comment type="caution">
    <text evidence="1">The sequence shown here is derived from an EMBL/GenBank/DDBJ whole genome shotgun (WGS) entry which is preliminary data.</text>
</comment>
<organism evidence="1 2">
    <name type="scientific">Portibacter lacus</name>
    <dbReference type="NCBI Taxonomy" id="1099794"/>
    <lineage>
        <taxon>Bacteria</taxon>
        <taxon>Pseudomonadati</taxon>
        <taxon>Bacteroidota</taxon>
        <taxon>Saprospiria</taxon>
        <taxon>Saprospirales</taxon>
        <taxon>Haliscomenobacteraceae</taxon>
        <taxon>Portibacter</taxon>
    </lineage>
</organism>
<dbReference type="RefSeq" id="WP_235291269.1">
    <property type="nucleotide sequence ID" value="NZ_BSOH01000014.1"/>
</dbReference>
<evidence type="ECO:0000313" key="2">
    <source>
        <dbReference type="Proteomes" id="UP001156666"/>
    </source>
</evidence>
<dbReference type="InterPro" id="IPR036388">
    <property type="entry name" value="WH-like_DNA-bd_sf"/>
</dbReference>
<dbReference type="SUPFAM" id="SSF46785">
    <property type="entry name" value="Winged helix' DNA-binding domain"/>
    <property type="match status" value="1"/>
</dbReference>
<evidence type="ECO:0008006" key="3">
    <source>
        <dbReference type="Google" id="ProtNLM"/>
    </source>
</evidence>
<keyword evidence="2" id="KW-1185">Reference proteome</keyword>
<reference evidence="1" key="1">
    <citation type="journal article" date="2014" name="Int. J. Syst. Evol. Microbiol.">
        <title>Complete genome sequence of Corynebacterium casei LMG S-19264T (=DSM 44701T), isolated from a smear-ripened cheese.</title>
        <authorList>
            <consortium name="US DOE Joint Genome Institute (JGI-PGF)"/>
            <person name="Walter F."/>
            <person name="Albersmeier A."/>
            <person name="Kalinowski J."/>
            <person name="Ruckert C."/>
        </authorList>
    </citation>
    <scope>NUCLEOTIDE SEQUENCE</scope>
    <source>
        <strain evidence="1">NBRC 108769</strain>
    </source>
</reference>
<protein>
    <recommendedName>
        <fullName evidence="3">Transcriptional regulator</fullName>
    </recommendedName>
</protein>
<dbReference type="PANTHER" id="PTHR33221:SF15">
    <property type="entry name" value="HTH-TYPE TRANSCRIPTIONAL REGULATOR YWGB-RELATED"/>
    <property type="match status" value="1"/>
</dbReference>
<accession>A0AA37STA6</accession>
<dbReference type="PROSITE" id="PS51197">
    <property type="entry name" value="HTH_RRF2_2"/>
    <property type="match status" value="1"/>
</dbReference>
<dbReference type="GO" id="GO:0003700">
    <property type="term" value="F:DNA-binding transcription factor activity"/>
    <property type="evidence" value="ECO:0007669"/>
    <property type="project" value="TreeGrafter"/>
</dbReference>
<dbReference type="NCBIfam" id="TIGR00738">
    <property type="entry name" value="rrf2_super"/>
    <property type="match status" value="1"/>
</dbReference>
<dbReference type="Proteomes" id="UP001156666">
    <property type="component" value="Unassembled WGS sequence"/>
</dbReference>
<gene>
    <name evidence="1" type="ORF">GCM10007940_22150</name>
</gene>
<evidence type="ECO:0000313" key="1">
    <source>
        <dbReference type="EMBL" id="GLR17600.1"/>
    </source>
</evidence>
<dbReference type="EMBL" id="BSOH01000014">
    <property type="protein sequence ID" value="GLR17600.1"/>
    <property type="molecule type" value="Genomic_DNA"/>
</dbReference>
<proteinExistence type="predicted"/>
<reference evidence="1" key="2">
    <citation type="submission" date="2023-01" db="EMBL/GenBank/DDBJ databases">
        <title>Draft genome sequence of Portibacter lacus strain NBRC 108769.</title>
        <authorList>
            <person name="Sun Q."/>
            <person name="Mori K."/>
        </authorList>
    </citation>
    <scope>NUCLEOTIDE SEQUENCE</scope>
    <source>
        <strain evidence="1">NBRC 108769</strain>
    </source>
</reference>
<name>A0AA37STA6_9BACT</name>
<dbReference type="GO" id="GO:0005829">
    <property type="term" value="C:cytosol"/>
    <property type="evidence" value="ECO:0007669"/>
    <property type="project" value="TreeGrafter"/>
</dbReference>
<dbReference type="AlphaFoldDB" id="A0AA37STA6"/>
<dbReference type="PANTHER" id="PTHR33221">
    <property type="entry name" value="WINGED HELIX-TURN-HELIX TRANSCRIPTIONAL REGULATOR, RRF2 FAMILY"/>
    <property type="match status" value="1"/>
</dbReference>
<sequence>MFSKACEYGIKAVLYICFQSQLGNRVGLKEIAEAIDSPRAFTGKIMQQLSKNQIVQSIKGPSGGFWMEEDNRKKINIKSIVEVLDGGDIYVKCGLGLEQCNNSNPCPMHSEYTALREGLIKLHTDSSIEDLAKKLNGKATLK</sequence>
<dbReference type="Pfam" id="PF02082">
    <property type="entry name" value="Rrf2"/>
    <property type="match status" value="1"/>
</dbReference>
<dbReference type="Gene3D" id="1.10.10.10">
    <property type="entry name" value="Winged helix-like DNA-binding domain superfamily/Winged helix DNA-binding domain"/>
    <property type="match status" value="1"/>
</dbReference>
<dbReference type="InterPro" id="IPR000944">
    <property type="entry name" value="Tscrpt_reg_Rrf2"/>
</dbReference>
<dbReference type="InterPro" id="IPR036390">
    <property type="entry name" value="WH_DNA-bd_sf"/>
</dbReference>